<accession>A0A8K0WGL8</accession>
<dbReference type="InterPro" id="IPR027417">
    <property type="entry name" value="P-loop_NTPase"/>
</dbReference>
<dbReference type="SUPFAM" id="SSF52540">
    <property type="entry name" value="P-loop containing nucleoside triphosphate hydrolases"/>
    <property type="match status" value="1"/>
</dbReference>
<feature type="compositionally biased region" description="Basic and acidic residues" evidence="1">
    <location>
        <begin position="313"/>
        <end position="323"/>
    </location>
</feature>
<dbReference type="CDD" id="cd00882">
    <property type="entry name" value="Ras_like_GTPase"/>
    <property type="match status" value="1"/>
</dbReference>
<dbReference type="EMBL" id="JAGPXF010000002">
    <property type="protein sequence ID" value="KAH7257931.1"/>
    <property type="molecule type" value="Genomic_DNA"/>
</dbReference>
<reference evidence="4" key="1">
    <citation type="journal article" date="2021" name="Nat. Commun.">
        <title>Genetic determinants of endophytism in the Arabidopsis root mycobiome.</title>
        <authorList>
            <person name="Mesny F."/>
            <person name="Miyauchi S."/>
            <person name="Thiergart T."/>
            <person name="Pickel B."/>
            <person name="Atanasova L."/>
            <person name="Karlsson M."/>
            <person name="Huettel B."/>
            <person name="Barry K.W."/>
            <person name="Haridas S."/>
            <person name="Chen C."/>
            <person name="Bauer D."/>
            <person name="Andreopoulos W."/>
            <person name="Pangilinan J."/>
            <person name="LaButti K."/>
            <person name="Riley R."/>
            <person name="Lipzen A."/>
            <person name="Clum A."/>
            <person name="Drula E."/>
            <person name="Henrissat B."/>
            <person name="Kohler A."/>
            <person name="Grigoriev I.V."/>
            <person name="Martin F.M."/>
            <person name="Hacquard S."/>
        </authorList>
    </citation>
    <scope>NUCLEOTIDE SEQUENCE</scope>
    <source>
        <strain evidence="4">MPI-SDFR-AT-0068</strain>
    </source>
</reference>
<dbReference type="Gene3D" id="3.40.50.300">
    <property type="entry name" value="P-loop containing nucleotide triphosphate hydrolases"/>
    <property type="match status" value="1"/>
</dbReference>
<evidence type="ECO:0000256" key="2">
    <source>
        <dbReference type="SAM" id="Phobius"/>
    </source>
</evidence>
<sequence>MGLTGAGKSKFIERVTGLEAGVGHSLSSETNSLVPYCFESGNRRICLVDTPGFDDSRCNDTEIFKEIAFYLRMAYENRIPLGGILYLHRITDNRVSGAAERSFQLIRKICGPEGAKSVRLVTTMWDEIARGSGYEGAKAREEQLKSNENYWGWMVSNGSRVQRSMATSASAHSILGSLLDVADTTGSASLQLQKELTNEGKDFLKTASGFELGQQHSKSWEQASTALKVLLMQQLNTEEGFAQRLRLEGQMNVAATREQDLEEDIELSFKKKMKNYWRLFVKGTKEVSMLSKEISKLEERLSELNDRASSANRAEKTEDKSSEQGRAPSRRLSQARGYNPQAKNKQLPFPELSELQEQLNEMKDHAANRAETTERKSIEQGRAPSRKLFQARVSNLDAETTQPSSPQQSARSNPTRRSTPSTSSDLQPPQGNPRLKAKKRLKKGKGDPCFDNMTEEEKTAYLRKKIARKERRKLATRNALAVLGMLGGVATIAAGAATLQIPVVAAGIALFGTAGMKLDFSRKKKKRPEDEKAWEVSEHD</sequence>
<proteinExistence type="predicted"/>
<feature type="region of interest" description="Disordered" evidence="1">
    <location>
        <begin position="303"/>
        <end position="349"/>
    </location>
</feature>
<organism evidence="4 5">
    <name type="scientific">Fusarium tricinctum</name>
    <dbReference type="NCBI Taxonomy" id="61284"/>
    <lineage>
        <taxon>Eukaryota</taxon>
        <taxon>Fungi</taxon>
        <taxon>Dikarya</taxon>
        <taxon>Ascomycota</taxon>
        <taxon>Pezizomycotina</taxon>
        <taxon>Sordariomycetes</taxon>
        <taxon>Hypocreomycetidae</taxon>
        <taxon>Hypocreales</taxon>
        <taxon>Nectriaceae</taxon>
        <taxon>Fusarium</taxon>
        <taxon>Fusarium tricinctum species complex</taxon>
    </lineage>
</organism>
<evidence type="ECO:0000259" key="3">
    <source>
        <dbReference type="Pfam" id="PF01926"/>
    </source>
</evidence>
<protein>
    <recommendedName>
        <fullName evidence="3">G domain-containing protein</fullName>
    </recommendedName>
</protein>
<feature type="region of interest" description="Disordered" evidence="1">
    <location>
        <begin position="396"/>
        <end position="452"/>
    </location>
</feature>
<keyword evidence="2" id="KW-1133">Transmembrane helix</keyword>
<feature type="compositionally biased region" description="Basic and acidic residues" evidence="1">
    <location>
        <begin position="527"/>
        <end position="540"/>
    </location>
</feature>
<dbReference type="GO" id="GO:0005525">
    <property type="term" value="F:GTP binding"/>
    <property type="evidence" value="ECO:0007669"/>
    <property type="project" value="InterPro"/>
</dbReference>
<feature type="domain" description="G" evidence="3">
    <location>
        <begin position="1"/>
        <end position="54"/>
    </location>
</feature>
<dbReference type="Pfam" id="PF01926">
    <property type="entry name" value="MMR_HSR1"/>
    <property type="match status" value="1"/>
</dbReference>
<dbReference type="Proteomes" id="UP000813427">
    <property type="component" value="Unassembled WGS sequence"/>
</dbReference>
<evidence type="ECO:0000313" key="5">
    <source>
        <dbReference type="Proteomes" id="UP000813427"/>
    </source>
</evidence>
<dbReference type="AlphaFoldDB" id="A0A8K0WGL8"/>
<dbReference type="InterPro" id="IPR006073">
    <property type="entry name" value="GTP-bd"/>
</dbReference>
<feature type="compositionally biased region" description="Polar residues" evidence="1">
    <location>
        <begin position="397"/>
        <end position="408"/>
    </location>
</feature>
<evidence type="ECO:0000256" key="1">
    <source>
        <dbReference type="SAM" id="MobiDB-lite"/>
    </source>
</evidence>
<feature type="region of interest" description="Disordered" evidence="1">
    <location>
        <begin position="520"/>
        <end position="540"/>
    </location>
</feature>
<comment type="caution">
    <text evidence="4">The sequence shown here is derived from an EMBL/GenBank/DDBJ whole genome shotgun (WGS) entry which is preliminary data.</text>
</comment>
<keyword evidence="2" id="KW-0472">Membrane</keyword>
<feature type="transmembrane region" description="Helical" evidence="2">
    <location>
        <begin position="499"/>
        <end position="518"/>
    </location>
</feature>
<name>A0A8K0WGL8_9HYPO</name>
<dbReference type="OrthoDB" id="8954335at2759"/>
<keyword evidence="5" id="KW-1185">Reference proteome</keyword>
<keyword evidence="2" id="KW-0812">Transmembrane</keyword>
<gene>
    <name evidence="4" type="ORF">BKA59DRAFT_122183</name>
</gene>
<feature type="compositionally biased region" description="Low complexity" evidence="1">
    <location>
        <begin position="409"/>
        <end position="424"/>
    </location>
</feature>
<evidence type="ECO:0000313" key="4">
    <source>
        <dbReference type="EMBL" id="KAH7257931.1"/>
    </source>
</evidence>